<feature type="domain" description="Trimeric autotransporter adhesin YadA-like stalk" evidence="13">
    <location>
        <begin position="396"/>
        <end position="438"/>
    </location>
</feature>
<feature type="domain" description="Trimeric autotransporter adhesin YadA-like stalk" evidence="13">
    <location>
        <begin position="331"/>
        <end position="371"/>
    </location>
</feature>
<comment type="similarity">
    <text evidence="3">Belongs to the autotransporter-2 (AT-2) (TC 1.B.40) family.</text>
</comment>
<keyword evidence="9" id="KW-0472">Membrane</keyword>
<dbReference type="GO" id="GO:0015031">
    <property type="term" value="P:protein transport"/>
    <property type="evidence" value="ECO:0007669"/>
    <property type="project" value="UniProtKB-KW"/>
</dbReference>
<keyword evidence="5" id="KW-1134">Transmembrane beta strand</keyword>
<name>A0A1G8CUJ1_9BURK</name>
<evidence type="ECO:0000256" key="7">
    <source>
        <dbReference type="ARBA" id="ARBA00022729"/>
    </source>
</evidence>
<feature type="domain" description="Trimeric autotransporter adhesin YadA-like head" evidence="12">
    <location>
        <begin position="817"/>
        <end position="841"/>
    </location>
</feature>
<keyword evidence="8" id="KW-0653">Protein transport</keyword>
<dbReference type="InterPro" id="IPR008635">
    <property type="entry name" value="Coiled_stalk_dom"/>
</dbReference>
<dbReference type="Pfam" id="PF05662">
    <property type="entry name" value="YadA_stalk"/>
    <property type="match status" value="8"/>
</dbReference>
<dbReference type="AlphaFoldDB" id="A0A1G8CUJ1"/>
<feature type="domain" description="Trimeric autotransporter adhesin YadA-like stalk" evidence="13">
    <location>
        <begin position="628"/>
        <end position="670"/>
    </location>
</feature>
<dbReference type="InterPro" id="IPR005594">
    <property type="entry name" value="YadA_C"/>
</dbReference>
<keyword evidence="10" id="KW-0998">Cell outer membrane</keyword>
<dbReference type="InterPro" id="IPR045584">
    <property type="entry name" value="Pilin-like"/>
</dbReference>
<feature type="domain" description="Trimeric autotransporter adhesin YadA-like stalk" evidence="13">
    <location>
        <begin position="847"/>
        <end position="878"/>
    </location>
</feature>
<protein>
    <submittedName>
        <fullName evidence="14">Head domain of trimeric autotransporter adhesin</fullName>
    </submittedName>
</protein>
<dbReference type="GO" id="GO:0009986">
    <property type="term" value="C:cell surface"/>
    <property type="evidence" value="ECO:0007669"/>
    <property type="project" value="UniProtKB-SubCell"/>
</dbReference>
<feature type="domain" description="Trimeric autotransporter adhesin YadA-like C-terminal membrane anchor" evidence="11">
    <location>
        <begin position="891"/>
        <end position="949"/>
    </location>
</feature>
<evidence type="ECO:0000256" key="4">
    <source>
        <dbReference type="ARBA" id="ARBA00022448"/>
    </source>
</evidence>
<evidence type="ECO:0000256" key="2">
    <source>
        <dbReference type="ARBA" id="ARBA00004442"/>
    </source>
</evidence>
<feature type="domain" description="Trimeric autotransporter adhesin YadA-like head" evidence="12">
    <location>
        <begin position="90"/>
        <end position="116"/>
    </location>
</feature>
<evidence type="ECO:0000256" key="1">
    <source>
        <dbReference type="ARBA" id="ARBA00004241"/>
    </source>
</evidence>
<dbReference type="Gene3D" id="2.60.40.4050">
    <property type="match status" value="1"/>
</dbReference>
<evidence type="ECO:0000256" key="5">
    <source>
        <dbReference type="ARBA" id="ARBA00022452"/>
    </source>
</evidence>
<dbReference type="SUPFAM" id="SSF54523">
    <property type="entry name" value="Pili subunits"/>
    <property type="match status" value="1"/>
</dbReference>
<dbReference type="InterPro" id="IPR011049">
    <property type="entry name" value="Serralysin-like_metalloprot_C"/>
</dbReference>
<sequence length="949" mass="92006">MLLGATLLGAADSTVLNVNVGAYSSPVAALSGDIALGQNAVANSTGGPSDHAAVAVGFGAQAVGARTVAMGWAANASATDALAFGYYISASANGAVALGAGANASGTNSVALGFGSVANRGNAVSVGTTGSERQIINVAAGAQATDAVNVSQLLGVTAALGAGTSVNSTTGAVTAPSYNINGKTYNDVGSALAALSASSGTPNAVLYDNSNHTSVTLGGSGSTAMVALHNVAAGTAPTDAVNLSQLTAEDAKINANGTATAAALGGGSTYNTTTGAITNPAYNVGGTTYNNVGGALTNLDGRVSNAVTYDNSNHSSVTLGGSGSTTPVALHNVSAGALNASSTDAVNGSQLYTTNQQVAQNTTSISTINTALANTVNYDSSAHDKVTLGGASGTTLTNLKAGAVTASSTDALNGSQLYKNASSVAAALGGNTIVNADGTIGAPTYKIGSTSFNDVGDALTNLDGRTTSNTTAINSLSNSIINGTIGLVQQDPVSGDITVGQSTNGTHVDFAGTAGARELTGVAMGTTQTSAVNLSQLSPVVSALGGGATVNADGSISGPMYHVQGGSQTTVGAALDSLDDGLNSLQQGIATGSIGIVTQDPVSRTINVGGATDGLLINMAGTAGARVVTGVANGAVGKGSQDAVNGSQLYANANSMAAALGGGSTVNADGTVAPPSYAVGGTTFNNVGSALTNLDGRVTQNSSDIAGIQNTISNISGTLANAVQYDSSAHNSVTLGGANAPQVKLTNLQNADLSATSTDAVTGQQLYATNQQVADLSQAINNSMNTGDRYVAANTGNSPAVATGTSTVAVGGGGAQATAANSVALGEGSIADQANTVSVGTQDNQRRITNVAAGQAPTDAVNLGQMQAGLSSVARSAFGGVAAATALTMIPDVDAGKTIAVGVASANYKGYQATALGATARINDNVKIKLGMGIGPSNTTWGAGMAYQW</sequence>
<dbReference type="SUPFAM" id="SSF101967">
    <property type="entry name" value="Adhesin YadA, collagen-binding domain"/>
    <property type="match status" value="2"/>
</dbReference>
<evidence type="ECO:0000256" key="10">
    <source>
        <dbReference type="ARBA" id="ARBA00023237"/>
    </source>
</evidence>
<evidence type="ECO:0000256" key="6">
    <source>
        <dbReference type="ARBA" id="ARBA00022692"/>
    </source>
</evidence>
<reference evidence="14 15" key="1">
    <citation type="submission" date="2016-10" db="EMBL/GenBank/DDBJ databases">
        <authorList>
            <person name="de Groot N.N."/>
        </authorList>
    </citation>
    <scope>NUCLEOTIDE SEQUENCE [LARGE SCALE GENOMIC DNA]</scope>
    <source>
        <strain evidence="14 15">LMG 2247</strain>
    </source>
</reference>
<dbReference type="Gene3D" id="3.30.1300.30">
    <property type="entry name" value="GSPII I/J protein-like"/>
    <property type="match status" value="1"/>
</dbReference>
<evidence type="ECO:0000259" key="11">
    <source>
        <dbReference type="Pfam" id="PF03895"/>
    </source>
</evidence>
<dbReference type="EMBL" id="FNCJ01000010">
    <property type="protein sequence ID" value="SDH48924.1"/>
    <property type="molecule type" value="Genomic_DNA"/>
</dbReference>
<comment type="subcellular location">
    <subcellularLocation>
        <location evidence="2">Cell outer membrane</location>
    </subcellularLocation>
    <subcellularLocation>
        <location evidence="1">Cell surface</location>
    </subcellularLocation>
</comment>
<evidence type="ECO:0000256" key="9">
    <source>
        <dbReference type="ARBA" id="ARBA00023136"/>
    </source>
</evidence>
<dbReference type="InterPro" id="IPR008640">
    <property type="entry name" value="Adhesin_Head_dom"/>
</dbReference>
<evidence type="ECO:0000256" key="3">
    <source>
        <dbReference type="ARBA" id="ARBA00005848"/>
    </source>
</evidence>
<keyword evidence="6" id="KW-0812">Transmembrane</keyword>
<keyword evidence="7" id="KW-0732">Signal</keyword>
<feature type="domain" description="Trimeric autotransporter adhesin YadA-like head" evidence="12">
    <location>
        <begin position="62"/>
        <end position="86"/>
    </location>
</feature>
<evidence type="ECO:0000259" key="13">
    <source>
        <dbReference type="Pfam" id="PF05662"/>
    </source>
</evidence>
<organism evidence="14 15">
    <name type="scientific">Paraburkholderia phenazinium</name>
    <dbReference type="NCBI Taxonomy" id="60549"/>
    <lineage>
        <taxon>Bacteria</taxon>
        <taxon>Pseudomonadati</taxon>
        <taxon>Pseudomonadota</taxon>
        <taxon>Betaproteobacteria</taxon>
        <taxon>Burkholderiales</taxon>
        <taxon>Burkholderiaceae</taxon>
        <taxon>Paraburkholderia</taxon>
    </lineage>
</organism>
<proteinExistence type="inferred from homology"/>
<accession>A0A1G8CUJ1</accession>
<dbReference type="Pfam" id="PF05658">
    <property type="entry name" value="YadA_head"/>
    <property type="match status" value="3"/>
</dbReference>
<feature type="domain" description="Trimeric autotransporter adhesin YadA-like stalk" evidence="13">
    <location>
        <begin position="229"/>
        <end position="263"/>
    </location>
</feature>
<dbReference type="Proteomes" id="UP000199706">
    <property type="component" value="Unassembled WGS sequence"/>
</dbReference>
<feature type="domain" description="Trimeric autotransporter adhesin YadA-like stalk" evidence="13">
    <location>
        <begin position="520"/>
        <end position="556"/>
    </location>
</feature>
<dbReference type="Gene3D" id="2.150.10.10">
    <property type="entry name" value="Serralysin-like metalloprotease, C-terminal"/>
    <property type="match status" value="3"/>
</dbReference>
<keyword evidence="4" id="KW-0813">Transport</keyword>
<evidence type="ECO:0000259" key="12">
    <source>
        <dbReference type="Pfam" id="PF05658"/>
    </source>
</evidence>
<evidence type="ECO:0000256" key="8">
    <source>
        <dbReference type="ARBA" id="ARBA00022927"/>
    </source>
</evidence>
<dbReference type="Gene3D" id="1.20.5.170">
    <property type="match status" value="5"/>
</dbReference>
<feature type="domain" description="Trimeric autotransporter adhesin YadA-like stalk" evidence="13">
    <location>
        <begin position="744"/>
        <end position="787"/>
    </location>
</feature>
<evidence type="ECO:0000313" key="14">
    <source>
        <dbReference type="EMBL" id="SDH48924.1"/>
    </source>
</evidence>
<feature type="domain" description="Trimeric autotransporter adhesin YadA-like stalk" evidence="13">
    <location>
        <begin position="134"/>
        <end position="170"/>
    </location>
</feature>
<gene>
    <name evidence="14" type="ORF">SAMN05216466_110135</name>
</gene>
<dbReference type="Pfam" id="PF03895">
    <property type="entry name" value="YadA_anchor"/>
    <property type="match status" value="1"/>
</dbReference>
<evidence type="ECO:0000313" key="15">
    <source>
        <dbReference type="Proteomes" id="UP000199706"/>
    </source>
</evidence>
<dbReference type="GO" id="GO:0009279">
    <property type="term" value="C:cell outer membrane"/>
    <property type="evidence" value="ECO:0007669"/>
    <property type="project" value="UniProtKB-SubCell"/>
</dbReference>